<dbReference type="InterPro" id="IPR028098">
    <property type="entry name" value="Glyco_trans_4-like_N"/>
</dbReference>
<protein>
    <submittedName>
        <fullName evidence="2">Glycosyltransferase</fullName>
    </submittedName>
</protein>
<reference evidence="2 3" key="1">
    <citation type="submission" date="2006-02" db="EMBL/GenBank/DDBJ databases">
        <authorList>
            <person name="Pinhassi J."/>
            <person name="Pedros-Alio C."/>
            <person name="Ferriera S."/>
            <person name="Johnson J."/>
            <person name="Kravitz S."/>
            <person name="Halpern A."/>
            <person name="Remington K."/>
            <person name="Beeson K."/>
            <person name="Tran B."/>
            <person name="Rogers Y.-H."/>
            <person name="Friedman R."/>
            <person name="Venter J.C."/>
        </authorList>
    </citation>
    <scope>NUCLEOTIDE SEQUENCE [LARGE SCALE GENOMIC DNA]</scope>
    <source>
        <strain evidence="2 3">MED92</strain>
    </source>
</reference>
<feature type="domain" description="Glycosyltransferase subfamily 4-like N-terminal" evidence="1">
    <location>
        <begin position="16"/>
        <end position="145"/>
    </location>
</feature>
<comment type="caution">
    <text evidence="2">The sequence shown here is derived from an EMBL/GenBank/DDBJ whole genome shotgun (WGS) entry which is preliminary data.</text>
</comment>
<dbReference type="Pfam" id="PF13692">
    <property type="entry name" value="Glyco_trans_1_4"/>
    <property type="match status" value="1"/>
</dbReference>
<sequence>MFEGIRIYQLVDSRSYGGIESHILNLSKWLKRNNLNSEVVFLRDYGAHPLKQELDRASLRYRSLNNSFQLVSLLKESPSLLCTHGYKAGIIGRLAALSCKRPVISTFHSGDPGKGRVKLYSLIDRYSAFLCDALISVSHQIAEEIPESTTIANFVPQLPMLPERGKAIAFVGRLSEEKDPISFAKTTQTIDAPCHVYGDGPLYNTLQDQYPHLTLFGHVEMRDYWKDIGLLCITSRFEGLPLVALEAMIRGIPVLSFAIGGLPDLIKDSENGWIIQNRDEDLFNKAICHWLALPATAKASLSISAHHHAQKHYSDESVCPQILSIYENALAARCPQNSLAKR</sequence>
<dbReference type="PANTHER" id="PTHR12526:SF637">
    <property type="entry name" value="GLYCOSYLTRANSFERASE EPSF-RELATED"/>
    <property type="match status" value="1"/>
</dbReference>
<dbReference type="Proteomes" id="UP000002171">
    <property type="component" value="Unassembled WGS sequence"/>
</dbReference>
<name>A0A7U8GT72_NEPCE</name>
<evidence type="ECO:0000259" key="1">
    <source>
        <dbReference type="Pfam" id="PF13439"/>
    </source>
</evidence>
<keyword evidence="3" id="KW-1185">Reference proteome</keyword>
<dbReference type="Gene3D" id="3.40.50.2000">
    <property type="entry name" value="Glycogen Phosphorylase B"/>
    <property type="match status" value="2"/>
</dbReference>
<keyword evidence="2" id="KW-0808">Transferase</keyword>
<dbReference type="PANTHER" id="PTHR12526">
    <property type="entry name" value="GLYCOSYLTRANSFERASE"/>
    <property type="match status" value="1"/>
</dbReference>
<dbReference type="AlphaFoldDB" id="A0A7U8GT72"/>
<evidence type="ECO:0000313" key="2">
    <source>
        <dbReference type="EMBL" id="EAR62023.1"/>
    </source>
</evidence>
<dbReference type="Pfam" id="PF13439">
    <property type="entry name" value="Glyco_transf_4"/>
    <property type="match status" value="1"/>
</dbReference>
<accession>A0A7U8GT72</accession>
<dbReference type="EMBL" id="AAOW01000004">
    <property type="protein sequence ID" value="EAR62023.1"/>
    <property type="molecule type" value="Genomic_DNA"/>
</dbReference>
<dbReference type="SUPFAM" id="SSF53756">
    <property type="entry name" value="UDP-Glycosyltransferase/glycogen phosphorylase"/>
    <property type="match status" value="1"/>
</dbReference>
<organism evidence="2 3">
    <name type="scientific">Neptuniibacter caesariensis</name>
    <dbReference type="NCBI Taxonomy" id="207954"/>
    <lineage>
        <taxon>Bacteria</taxon>
        <taxon>Pseudomonadati</taxon>
        <taxon>Pseudomonadota</taxon>
        <taxon>Gammaproteobacteria</taxon>
        <taxon>Oceanospirillales</taxon>
        <taxon>Oceanospirillaceae</taxon>
        <taxon>Neptuniibacter</taxon>
    </lineage>
</organism>
<proteinExistence type="predicted"/>
<gene>
    <name evidence="2" type="ORF">MED92_09969</name>
</gene>
<evidence type="ECO:0000313" key="3">
    <source>
        <dbReference type="Proteomes" id="UP000002171"/>
    </source>
</evidence>
<dbReference type="OrthoDB" id="9768937at2"/>
<dbReference type="GO" id="GO:0016757">
    <property type="term" value="F:glycosyltransferase activity"/>
    <property type="evidence" value="ECO:0007669"/>
    <property type="project" value="UniProtKB-ARBA"/>
</dbReference>
<dbReference type="CDD" id="cd03801">
    <property type="entry name" value="GT4_PimA-like"/>
    <property type="match status" value="1"/>
</dbReference>
<dbReference type="RefSeq" id="WP_007019660.1">
    <property type="nucleotide sequence ID" value="NZ_CH724125.1"/>
</dbReference>